<dbReference type="HOGENOM" id="CLU_1235203_0_0_1"/>
<keyword evidence="1" id="KW-0472">Membrane</keyword>
<feature type="transmembrane region" description="Helical" evidence="1">
    <location>
        <begin position="39"/>
        <end position="59"/>
    </location>
</feature>
<accession>A0A0C9WUM2</accession>
<dbReference type="OrthoDB" id="3153758at2759"/>
<name>A0A0C9WUM2_9AGAR</name>
<reference evidence="2 3" key="1">
    <citation type="submission" date="2014-04" db="EMBL/GenBank/DDBJ databases">
        <authorList>
            <consortium name="DOE Joint Genome Institute"/>
            <person name="Kuo A."/>
            <person name="Kohler A."/>
            <person name="Nagy L.G."/>
            <person name="Floudas D."/>
            <person name="Copeland A."/>
            <person name="Barry K.W."/>
            <person name="Cichocki N."/>
            <person name="Veneault-Fourrey C."/>
            <person name="LaButti K."/>
            <person name="Lindquist E.A."/>
            <person name="Lipzen A."/>
            <person name="Lundell T."/>
            <person name="Morin E."/>
            <person name="Murat C."/>
            <person name="Sun H."/>
            <person name="Tunlid A."/>
            <person name="Henrissat B."/>
            <person name="Grigoriev I.V."/>
            <person name="Hibbett D.S."/>
            <person name="Martin F."/>
            <person name="Nordberg H.P."/>
            <person name="Cantor M.N."/>
            <person name="Hua S.X."/>
        </authorList>
    </citation>
    <scope>NUCLEOTIDE SEQUENCE [LARGE SCALE GENOMIC DNA]</scope>
    <source>
        <strain evidence="2 3">LaAM-08-1</strain>
    </source>
</reference>
<protein>
    <submittedName>
        <fullName evidence="2">Uncharacterized protein</fullName>
    </submittedName>
</protein>
<evidence type="ECO:0000313" key="3">
    <source>
        <dbReference type="Proteomes" id="UP000054477"/>
    </source>
</evidence>
<dbReference type="AlphaFoldDB" id="A0A0C9WUM2"/>
<keyword evidence="3" id="KW-1185">Reference proteome</keyword>
<keyword evidence="1" id="KW-0812">Transmembrane</keyword>
<dbReference type="EMBL" id="KN838737">
    <property type="protein sequence ID" value="KIJ95960.1"/>
    <property type="molecule type" value="Genomic_DNA"/>
</dbReference>
<proteinExistence type="predicted"/>
<reference evidence="3" key="2">
    <citation type="submission" date="2015-01" db="EMBL/GenBank/DDBJ databases">
        <title>Evolutionary Origins and Diversification of the Mycorrhizal Mutualists.</title>
        <authorList>
            <consortium name="DOE Joint Genome Institute"/>
            <consortium name="Mycorrhizal Genomics Consortium"/>
            <person name="Kohler A."/>
            <person name="Kuo A."/>
            <person name="Nagy L.G."/>
            <person name="Floudas D."/>
            <person name="Copeland A."/>
            <person name="Barry K.W."/>
            <person name="Cichocki N."/>
            <person name="Veneault-Fourrey C."/>
            <person name="LaButti K."/>
            <person name="Lindquist E.A."/>
            <person name="Lipzen A."/>
            <person name="Lundell T."/>
            <person name="Morin E."/>
            <person name="Murat C."/>
            <person name="Riley R."/>
            <person name="Ohm R."/>
            <person name="Sun H."/>
            <person name="Tunlid A."/>
            <person name="Henrissat B."/>
            <person name="Grigoriev I.V."/>
            <person name="Hibbett D.S."/>
            <person name="Martin F."/>
        </authorList>
    </citation>
    <scope>NUCLEOTIDE SEQUENCE [LARGE SCALE GENOMIC DNA]</scope>
    <source>
        <strain evidence="3">LaAM-08-1</strain>
    </source>
</reference>
<evidence type="ECO:0000256" key="1">
    <source>
        <dbReference type="SAM" id="Phobius"/>
    </source>
</evidence>
<dbReference type="STRING" id="1095629.A0A0C9WUM2"/>
<gene>
    <name evidence="2" type="ORF">K443DRAFT_682652</name>
</gene>
<organism evidence="2 3">
    <name type="scientific">Laccaria amethystina LaAM-08-1</name>
    <dbReference type="NCBI Taxonomy" id="1095629"/>
    <lineage>
        <taxon>Eukaryota</taxon>
        <taxon>Fungi</taxon>
        <taxon>Dikarya</taxon>
        <taxon>Basidiomycota</taxon>
        <taxon>Agaricomycotina</taxon>
        <taxon>Agaricomycetes</taxon>
        <taxon>Agaricomycetidae</taxon>
        <taxon>Agaricales</taxon>
        <taxon>Agaricineae</taxon>
        <taxon>Hydnangiaceae</taxon>
        <taxon>Laccaria</taxon>
    </lineage>
</organism>
<sequence length="224" mass="24923">MSTQPLRGNQRPPSYQALNQDVEAGRAAKDQPSIDSCTFATIVIILILTVFVLVMSVPIDVWGRSHRYWAGTHWEGLTVNGGCSAFRARKYTAELINVPFGDNPAVVCGQAELIIHGLTLLPTYCTIGGKGDRVWGTWIVDDEPSCGTWWDEVNDMGCTPQGSGKRRIEMKLFNYNSKIDDWSDMCRTTPLEYKGVHYDGPMSCENQGGQNVIGSWFIADHDCR</sequence>
<dbReference type="Proteomes" id="UP000054477">
    <property type="component" value="Unassembled WGS sequence"/>
</dbReference>
<keyword evidence="1" id="KW-1133">Transmembrane helix</keyword>
<evidence type="ECO:0000313" key="2">
    <source>
        <dbReference type="EMBL" id="KIJ95960.1"/>
    </source>
</evidence>